<sequence>MVILKIQSMTKPEDMKLEVDQIINQHIITSQRTIGAVIINDYQALREYLQEKDISNCVVKCPITALHYAAGLPRVYCLLLMLDSGADMLVKDKFDRTPLDYAAYFGHEKIVNHFLRRYLSLRTVTTDPLNQAIAYAAYMGHVNLVKVILEKVERLNSNVCWNNKGIAEVILAGRVDDMKHLIKKSNPQCIKVTKEHRSLVKLEGIRPFVALAVANRDENMLTELLKLVNFRAKRSQTTDEVFALSLGLHPSRVKVTLSF</sequence>
<evidence type="ECO:0000313" key="3">
    <source>
        <dbReference type="EMBL" id="VDO00229.1"/>
    </source>
</evidence>
<organism evidence="5">
    <name type="scientific">Rodentolepis nana</name>
    <name type="common">Dwarf tapeworm</name>
    <name type="synonym">Hymenolepis nana</name>
    <dbReference type="NCBI Taxonomy" id="102285"/>
    <lineage>
        <taxon>Eukaryota</taxon>
        <taxon>Metazoa</taxon>
        <taxon>Spiralia</taxon>
        <taxon>Lophotrochozoa</taxon>
        <taxon>Platyhelminthes</taxon>
        <taxon>Cestoda</taxon>
        <taxon>Eucestoda</taxon>
        <taxon>Cyclophyllidea</taxon>
        <taxon>Hymenolepididae</taxon>
        <taxon>Rodentolepis</taxon>
    </lineage>
</organism>
<dbReference type="Gene3D" id="1.25.40.20">
    <property type="entry name" value="Ankyrin repeat-containing domain"/>
    <property type="match status" value="1"/>
</dbReference>
<protein>
    <submittedName>
        <fullName evidence="5">ANK_REP_REGION domain-containing protein</fullName>
    </submittedName>
</protein>
<evidence type="ECO:0000313" key="4">
    <source>
        <dbReference type="Proteomes" id="UP000278807"/>
    </source>
</evidence>
<evidence type="ECO:0000313" key="5">
    <source>
        <dbReference type="WBParaSite" id="HNAJ_0000437101-mRNA-1"/>
    </source>
</evidence>
<reference evidence="5" key="1">
    <citation type="submission" date="2017-02" db="UniProtKB">
        <authorList>
            <consortium name="WormBaseParasite"/>
        </authorList>
    </citation>
    <scope>IDENTIFICATION</scope>
</reference>
<reference evidence="3 4" key="2">
    <citation type="submission" date="2018-11" db="EMBL/GenBank/DDBJ databases">
        <authorList>
            <consortium name="Pathogen Informatics"/>
        </authorList>
    </citation>
    <scope>NUCLEOTIDE SEQUENCE [LARGE SCALE GENOMIC DNA]</scope>
</reference>
<name>A0A0R3TBD2_RODNA</name>
<dbReference type="SUPFAM" id="SSF48403">
    <property type="entry name" value="Ankyrin repeat"/>
    <property type="match status" value="1"/>
</dbReference>
<dbReference type="Proteomes" id="UP000278807">
    <property type="component" value="Unassembled WGS sequence"/>
</dbReference>
<dbReference type="OrthoDB" id="10258888at2759"/>
<dbReference type="STRING" id="102285.A0A0R3TBD2"/>
<dbReference type="InterPro" id="IPR002110">
    <property type="entry name" value="Ankyrin_rpt"/>
</dbReference>
<keyword evidence="2" id="KW-0040">ANK repeat</keyword>
<dbReference type="PANTHER" id="PTHR24198">
    <property type="entry name" value="ANKYRIN REPEAT AND PROTEIN KINASE DOMAIN-CONTAINING PROTEIN"/>
    <property type="match status" value="1"/>
</dbReference>
<accession>A0A0R3TBD2</accession>
<proteinExistence type="predicted"/>
<dbReference type="PANTHER" id="PTHR24198:SF165">
    <property type="entry name" value="ANKYRIN REPEAT-CONTAINING PROTEIN-RELATED"/>
    <property type="match status" value="1"/>
</dbReference>
<gene>
    <name evidence="3" type="ORF">HNAJ_LOCUS4369</name>
</gene>
<dbReference type="InterPro" id="IPR036770">
    <property type="entry name" value="Ankyrin_rpt-contain_sf"/>
</dbReference>
<dbReference type="EMBL" id="UZAE01003022">
    <property type="protein sequence ID" value="VDO00229.1"/>
    <property type="molecule type" value="Genomic_DNA"/>
</dbReference>
<dbReference type="SMART" id="SM00248">
    <property type="entry name" value="ANK"/>
    <property type="match status" value="3"/>
</dbReference>
<evidence type="ECO:0000256" key="2">
    <source>
        <dbReference type="ARBA" id="ARBA00023043"/>
    </source>
</evidence>
<keyword evidence="1" id="KW-0677">Repeat</keyword>
<evidence type="ECO:0000256" key="1">
    <source>
        <dbReference type="ARBA" id="ARBA00022737"/>
    </source>
</evidence>
<dbReference type="WBParaSite" id="HNAJ_0000437101-mRNA-1">
    <property type="protein sequence ID" value="HNAJ_0000437101-mRNA-1"/>
    <property type="gene ID" value="HNAJ_0000437101"/>
</dbReference>
<dbReference type="Pfam" id="PF12796">
    <property type="entry name" value="Ank_2"/>
    <property type="match status" value="1"/>
</dbReference>
<dbReference type="AlphaFoldDB" id="A0A0R3TBD2"/>
<keyword evidence="4" id="KW-1185">Reference proteome</keyword>